<dbReference type="STRING" id="50429.A0A2B4RJG9"/>
<protein>
    <submittedName>
        <fullName evidence="3">Uncharacterized protein</fullName>
    </submittedName>
</protein>
<keyword evidence="2" id="KW-0472">Membrane</keyword>
<feature type="compositionally biased region" description="Low complexity" evidence="1">
    <location>
        <begin position="212"/>
        <end position="230"/>
    </location>
</feature>
<feature type="transmembrane region" description="Helical" evidence="2">
    <location>
        <begin position="327"/>
        <end position="351"/>
    </location>
</feature>
<feature type="region of interest" description="Disordered" evidence="1">
    <location>
        <begin position="202"/>
        <end position="249"/>
    </location>
</feature>
<gene>
    <name evidence="3" type="ORF">AWC38_SpisGene18355</name>
</gene>
<dbReference type="Proteomes" id="UP000225706">
    <property type="component" value="Unassembled WGS sequence"/>
</dbReference>
<reference evidence="4" key="1">
    <citation type="journal article" date="2017" name="bioRxiv">
        <title>Comparative analysis of the genomes of Stylophora pistillata and Acropora digitifera provides evidence for extensive differences between species of corals.</title>
        <authorList>
            <person name="Voolstra C.R."/>
            <person name="Li Y."/>
            <person name="Liew Y.J."/>
            <person name="Baumgarten S."/>
            <person name="Zoccola D."/>
            <person name="Flot J.-F."/>
            <person name="Tambutte S."/>
            <person name="Allemand D."/>
            <person name="Aranda M."/>
        </authorList>
    </citation>
    <scope>NUCLEOTIDE SEQUENCE [LARGE SCALE GENOMIC DNA]</scope>
</reference>
<dbReference type="OrthoDB" id="5983900at2759"/>
<feature type="region of interest" description="Disordered" evidence="1">
    <location>
        <begin position="282"/>
        <end position="324"/>
    </location>
</feature>
<feature type="compositionally biased region" description="Polar residues" evidence="1">
    <location>
        <begin position="287"/>
        <end position="305"/>
    </location>
</feature>
<sequence>MAADLVIDRKRPTGRNGWKNGRDVFKIPSSLWGETYNCTSFDAEVTDNACTCLCPKKSATFVFHNETNGCQENVKVRNLLAQGDQGTPVYFSGERVDSEMRMLTVGDNRRRVKLDEDNGNCAVDSQSIYFGCGGAEHILPSGHPFKLKKNDEDYFLEVMGETNFDSLKGRIIKLKIECHKRSRTESFVLVFKYEGSRNCTILKPTSQPPATTKPLDTSSLSSPSLRTSTSEHAASTITETSPSTSHIPPKVPFTVPVVTDLSRTSSFTLLTTSEVTKVSKVRPNVSEAPSTTLAKRLTTTDSPSKSPVVARPDPGQERRTDGKSSPLALIAGVTVAIAILVILTIIAFLTYRHRHSVDKSNSGIESEEKKKTAMRSLTRIRSDVRDNEDHYKTLTLREPVVYASGYQAPVRVGEANLGNSRESEVDFYAPLNIPDRKNIYGHINNQETVFKDMRPKINGPISVNQRVYDLMEEIAMDPPVGPTEEGENGAEPVYNALVGSFLDGSQSPKLNGPISVNQRVYDLMEEMVMVPLKGPAECGESGTEPVYNVLEGSVFGEVDGPRSPAFFDITSDSTEGLVYHYVEKGNHPMSKVLKETSLNGAEKSNHHAATGLMEPVYNTLEAHVSDNDGDPVYNVLEVTENEGGPRHHIAIFTEETIHPSL</sequence>
<name>A0A2B4RJG9_STYPI</name>
<keyword evidence="4" id="KW-1185">Reference proteome</keyword>
<dbReference type="AlphaFoldDB" id="A0A2B4RJG9"/>
<keyword evidence="2" id="KW-0812">Transmembrane</keyword>
<evidence type="ECO:0000313" key="4">
    <source>
        <dbReference type="Proteomes" id="UP000225706"/>
    </source>
</evidence>
<evidence type="ECO:0000256" key="1">
    <source>
        <dbReference type="SAM" id="MobiDB-lite"/>
    </source>
</evidence>
<organism evidence="3 4">
    <name type="scientific">Stylophora pistillata</name>
    <name type="common">Smooth cauliflower coral</name>
    <dbReference type="NCBI Taxonomy" id="50429"/>
    <lineage>
        <taxon>Eukaryota</taxon>
        <taxon>Metazoa</taxon>
        <taxon>Cnidaria</taxon>
        <taxon>Anthozoa</taxon>
        <taxon>Hexacorallia</taxon>
        <taxon>Scleractinia</taxon>
        <taxon>Astrocoeniina</taxon>
        <taxon>Pocilloporidae</taxon>
        <taxon>Stylophora</taxon>
    </lineage>
</organism>
<comment type="caution">
    <text evidence="3">The sequence shown here is derived from an EMBL/GenBank/DDBJ whole genome shotgun (WGS) entry which is preliminary data.</text>
</comment>
<keyword evidence="2" id="KW-1133">Transmembrane helix</keyword>
<evidence type="ECO:0000256" key="2">
    <source>
        <dbReference type="SAM" id="Phobius"/>
    </source>
</evidence>
<evidence type="ECO:0000313" key="3">
    <source>
        <dbReference type="EMBL" id="PFX17326.1"/>
    </source>
</evidence>
<proteinExistence type="predicted"/>
<accession>A0A2B4RJG9</accession>
<dbReference type="EMBL" id="LSMT01000481">
    <property type="protein sequence ID" value="PFX17326.1"/>
    <property type="molecule type" value="Genomic_DNA"/>
</dbReference>
<feature type="compositionally biased region" description="Polar residues" evidence="1">
    <location>
        <begin position="231"/>
        <end position="246"/>
    </location>
</feature>